<dbReference type="PRINTS" id="PR00723">
    <property type="entry name" value="SUBTILISIN"/>
</dbReference>
<dbReference type="EMBL" id="QGKS01000288">
    <property type="protein sequence ID" value="PWR12522.1"/>
    <property type="molecule type" value="Genomic_DNA"/>
</dbReference>
<dbReference type="InterPro" id="IPR034193">
    <property type="entry name" value="PCSK9_ProteinaseK-like"/>
</dbReference>
<feature type="domain" description="Inhibitor I9" evidence="9">
    <location>
        <begin position="56"/>
        <end position="123"/>
    </location>
</feature>
<dbReference type="Gene3D" id="3.30.70.80">
    <property type="entry name" value="Peptidase S8 propeptide/proteinase inhibitor I9"/>
    <property type="match status" value="1"/>
</dbReference>
<dbReference type="Gene3D" id="3.40.50.200">
    <property type="entry name" value="Peptidase S8/S53 domain"/>
    <property type="match status" value="1"/>
</dbReference>
<accession>A0A317DDY8</accession>
<dbReference type="InterPro" id="IPR010259">
    <property type="entry name" value="S8pro/Inhibitor_I9"/>
</dbReference>
<feature type="domain" description="Peptidase S8/S53" evidence="8">
    <location>
        <begin position="158"/>
        <end position="384"/>
    </location>
</feature>
<proteinExistence type="inferred from homology"/>
<keyword evidence="3 5" id="KW-0378">Hydrolase</keyword>
<evidence type="ECO:0000256" key="3">
    <source>
        <dbReference type="ARBA" id="ARBA00022801"/>
    </source>
</evidence>
<dbReference type="GO" id="GO:0004252">
    <property type="term" value="F:serine-type endopeptidase activity"/>
    <property type="evidence" value="ECO:0007669"/>
    <property type="project" value="UniProtKB-UniRule"/>
</dbReference>
<dbReference type="InterPro" id="IPR000209">
    <property type="entry name" value="Peptidase_S8/S53_dom"/>
</dbReference>
<keyword evidence="2 5" id="KW-0645">Protease</keyword>
<dbReference type="Proteomes" id="UP000246050">
    <property type="component" value="Unassembled WGS sequence"/>
</dbReference>
<feature type="active site" description="Charge relay system" evidence="5">
    <location>
        <position position="167"/>
    </location>
</feature>
<dbReference type="PANTHER" id="PTHR43806:SF11">
    <property type="entry name" value="CEREVISIN-RELATED"/>
    <property type="match status" value="1"/>
</dbReference>
<keyword evidence="7" id="KW-0732">Signal</keyword>
<dbReference type="AlphaFoldDB" id="A0A317DDY8"/>
<feature type="chain" id="PRO_5039384128" evidence="7">
    <location>
        <begin position="27"/>
        <end position="681"/>
    </location>
</feature>
<dbReference type="GO" id="GO:0006508">
    <property type="term" value="P:proteolysis"/>
    <property type="evidence" value="ECO:0007669"/>
    <property type="project" value="UniProtKB-KW"/>
</dbReference>
<feature type="signal peptide" evidence="7">
    <location>
        <begin position="1"/>
        <end position="26"/>
    </location>
</feature>
<dbReference type="FunFam" id="3.40.50.200:FF:000014">
    <property type="entry name" value="Proteinase K"/>
    <property type="match status" value="1"/>
</dbReference>
<dbReference type="InterPro" id="IPR036852">
    <property type="entry name" value="Peptidase_S8/S53_dom_sf"/>
</dbReference>
<feature type="active site" description="Charge relay system" evidence="5">
    <location>
        <position position="200"/>
    </location>
</feature>
<evidence type="ECO:0000259" key="9">
    <source>
        <dbReference type="Pfam" id="PF05922"/>
    </source>
</evidence>
<dbReference type="InterPro" id="IPR023828">
    <property type="entry name" value="Peptidase_S8_Ser-AS"/>
</dbReference>
<sequence>MKRRGVTRRSAVAGFALASATSIVFAGTGGAAMAAPSDAPRAPVRGADSAGVVPDRYIVVLKDHKASPSEVRATASALAAANGGTVRHVFTKALKGYSAAMNRRQAERLAADPDVAYVERVRRYSATDTQSNPPSWGLDRIDQTTAKADRSYTYPTTGAGVTAYILDTGIDLDHQEFGGRASSGYDFVDNDPDAQDCEGHGTHVAGTVGGAKYGVAKGVKLVAVRVLDCEGSGTSEQIINGIEWVTTNAAKPAVANMSLGFNGTDQAVNDAVTRSVAAGITYSVAAGNSMQDACGVSPASVPTAITVGATDRVDFRAWFSNYGNCLDTFAPGVSIVSAAKGTTDGSTAMNGTSMASPHVAGAAALLLEANPNWTPQQVRDSIVTRGISGAVHDTMGSVDRLLHVGAVQPARSSYGLKARVNGKFVTAESAGTKPLIARGAALGPWEKYDVVDAGGGLVGLRAKANGKFVTAESAGAKPLIARSTAIGSWEKFQIVNNTDGSVSLKANINGRYVSAESKGTLPLIARATAIGAWEKFDFEAPAPVVALKSQASGRYVTAESKGTLPLIARATAIGAWEKFEIVNVGDGYFGLRALINGKFVCAESAGTKPLIARSTAIGTWETFDFLDYNPDGSIYLRAYIDGEAVTAGSAGTSQLIASRTIDWNSQTLGLGVGEQFLVEAL</sequence>
<dbReference type="PROSITE" id="PS00138">
    <property type="entry name" value="SUBTILASE_SER"/>
    <property type="match status" value="1"/>
</dbReference>
<dbReference type="InterPro" id="IPR008999">
    <property type="entry name" value="Actin-crosslinking"/>
</dbReference>
<organism evidence="10 11">
    <name type="scientific">Micromonospora sicca</name>
    <dbReference type="NCBI Taxonomy" id="2202420"/>
    <lineage>
        <taxon>Bacteria</taxon>
        <taxon>Bacillati</taxon>
        <taxon>Actinomycetota</taxon>
        <taxon>Actinomycetes</taxon>
        <taxon>Micromonosporales</taxon>
        <taxon>Micromonosporaceae</taxon>
        <taxon>Micromonospora</taxon>
    </lineage>
</organism>
<dbReference type="PROSITE" id="PS00137">
    <property type="entry name" value="SUBTILASE_HIS"/>
    <property type="match status" value="1"/>
</dbReference>
<gene>
    <name evidence="10" type="ORF">DKT69_23725</name>
</gene>
<dbReference type="CDD" id="cd04077">
    <property type="entry name" value="Peptidases_S8_PCSK9_ProteinaseK_like"/>
    <property type="match status" value="1"/>
</dbReference>
<dbReference type="InterPro" id="IPR022398">
    <property type="entry name" value="Peptidase_S8_His-AS"/>
</dbReference>
<evidence type="ECO:0000259" key="8">
    <source>
        <dbReference type="Pfam" id="PF00082"/>
    </source>
</evidence>
<evidence type="ECO:0000313" key="11">
    <source>
        <dbReference type="Proteomes" id="UP000246050"/>
    </source>
</evidence>
<dbReference type="GO" id="GO:0005615">
    <property type="term" value="C:extracellular space"/>
    <property type="evidence" value="ECO:0007669"/>
    <property type="project" value="TreeGrafter"/>
</dbReference>
<dbReference type="Pfam" id="PF05922">
    <property type="entry name" value="Inhibitor_I9"/>
    <property type="match status" value="1"/>
</dbReference>
<evidence type="ECO:0000313" key="10">
    <source>
        <dbReference type="EMBL" id="PWR12522.1"/>
    </source>
</evidence>
<dbReference type="CDD" id="cd00257">
    <property type="entry name" value="beta-trefoil_FSCN-like"/>
    <property type="match status" value="2"/>
</dbReference>
<keyword evidence="4 5" id="KW-0720">Serine protease</keyword>
<dbReference type="InterPro" id="IPR050131">
    <property type="entry name" value="Peptidase_S8_subtilisin-like"/>
</dbReference>
<dbReference type="SUPFAM" id="SSF50405">
    <property type="entry name" value="Actin-crosslinking proteins"/>
    <property type="match status" value="2"/>
</dbReference>
<name>A0A317DDY8_9ACTN</name>
<dbReference type="Gene3D" id="2.80.10.50">
    <property type="match status" value="2"/>
</dbReference>
<evidence type="ECO:0000256" key="1">
    <source>
        <dbReference type="ARBA" id="ARBA00011073"/>
    </source>
</evidence>
<protein>
    <submittedName>
        <fullName evidence="10">Peptidase S8</fullName>
    </submittedName>
</protein>
<comment type="similarity">
    <text evidence="1 5 6">Belongs to the peptidase S8 family.</text>
</comment>
<dbReference type="OrthoDB" id="9798386at2"/>
<dbReference type="PANTHER" id="PTHR43806">
    <property type="entry name" value="PEPTIDASE S8"/>
    <property type="match status" value="1"/>
</dbReference>
<evidence type="ECO:0000256" key="7">
    <source>
        <dbReference type="SAM" id="SignalP"/>
    </source>
</evidence>
<dbReference type="PROSITE" id="PS51318">
    <property type="entry name" value="TAT"/>
    <property type="match status" value="1"/>
</dbReference>
<dbReference type="SUPFAM" id="SSF54897">
    <property type="entry name" value="Protease propeptides/inhibitors"/>
    <property type="match status" value="1"/>
</dbReference>
<evidence type="ECO:0000256" key="5">
    <source>
        <dbReference type="PROSITE-ProRule" id="PRU01240"/>
    </source>
</evidence>
<dbReference type="InterPro" id="IPR006311">
    <property type="entry name" value="TAT_signal"/>
</dbReference>
<dbReference type="Pfam" id="PF00082">
    <property type="entry name" value="Peptidase_S8"/>
    <property type="match status" value="1"/>
</dbReference>
<evidence type="ECO:0000256" key="2">
    <source>
        <dbReference type="ARBA" id="ARBA00022670"/>
    </source>
</evidence>
<evidence type="ECO:0000256" key="6">
    <source>
        <dbReference type="RuleBase" id="RU003355"/>
    </source>
</evidence>
<dbReference type="InterPro" id="IPR037045">
    <property type="entry name" value="S8pro/Inhibitor_I9_sf"/>
</dbReference>
<reference evidence="10 11" key="1">
    <citation type="submission" date="2018-05" db="EMBL/GenBank/DDBJ databases">
        <title>Micromonosporas from Atacama Desert.</title>
        <authorList>
            <person name="Carro L."/>
            <person name="Golinska P."/>
            <person name="Klenk H.-P."/>
            <person name="Goodfellow M."/>
        </authorList>
    </citation>
    <scope>NUCLEOTIDE SEQUENCE [LARGE SCALE GENOMIC DNA]</scope>
    <source>
        <strain evidence="10 11">4G51</strain>
    </source>
</reference>
<dbReference type="SUPFAM" id="SSF52743">
    <property type="entry name" value="Subtilisin-like"/>
    <property type="match status" value="1"/>
</dbReference>
<feature type="active site" description="Charge relay system" evidence="5">
    <location>
        <position position="353"/>
    </location>
</feature>
<dbReference type="InterPro" id="IPR015500">
    <property type="entry name" value="Peptidase_S8_subtilisin-rel"/>
</dbReference>
<dbReference type="PROSITE" id="PS00136">
    <property type="entry name" value="SUBTILASE_ASP"/>
    <property type="match status" value="1"/>
</dbReference>
<comment type="caution">
    <text evidence="10">The sequence shown here is derived from an EMBL/GenBank/DDBJ whole genome shotgun (WGS) entry which is preliminary data.</text>
</comment>
<dbReference type="InterPro" id="IPR023827">
    <property type="entry name" value="Peptidase_S8_Asp-AS"/>
</dbReference>
<evidence type="ECO:0000256" key="4">
    <source>
        <dbReference type="ARBA" id="ARBA00022825"/>
    </source>
</evidence>
<dbReference type="PROSITE" id="PS51892">
    <property type="entry name" value="SUBTILASE"/>
    <property type="match status" value="1"/>
</dbReference>